<keyword evidence="5 6" id="KW-0249">Electron transport</keyword>
<dbReference type="PANTHER" id="PTHR36118">
    <property type="entry name" value="ION-TRANSLOCATING OXIDOREDUCTASE COMPLEX SUBUNIT G"/>
    <property type="match status" value="1"/>
</dbReference>
<evidence type="ECO:0000313" key="9">
    <source>
        <dbReference type="EMBL" id="MCW2306934.1"/>
    </source>
</evidence>
<organism evidence="9 10">
    <name type="scientific">Rhodobium gokarnense</name>
    <dbReference type="NCBI Taxonomy" id="364296"/>
    <lineage>
        <taxon>Bacteria</taxon>
        <taxon>Pseudomonadati</taxon>
        <taxon>Pseudomonadota</taxon>
        <taxon>Alphaproteobacteria</taxon>
        <taxon>Hyphomicrobiales</taxon>
        <taxon>Rhodobiaceae</taxon>
        <taxon>Rhodobium</taxon>
    </lineage>
</organism>
<feature type="transmembrane region" description="Helical" evidence="7">
    <location>
        <begin position="61"/>
        <end position="84"/>
    </location>
</feature>
<keyword evidence="6" id="KW-1003">Cell membrane</keyword>
<comment type="caution">
    <text evidence="9">The sequence shown here is derived from an EMBL/GenBank/DDBJ whole genome shotgun (WGS) entry which is preliminary data.</text>
</comment>
<evidence type="ECO:0000256" key="1">
    <source>
        <dbReference type="ARBA" id="ARBA00022448"/>
    </source>
</evidence>
<keyword evidence="6 7" id="KW-1133">Transmembrane helix</keyword>
<dbReference type="PANTHER" id="PTHR36118:SF1">
    <property type="entry name" value="ION-TRANSLOCATING OXIDOREDUCTASE COMPLEX SUBUNIT G"/>
    <property type="match status" value="1"/>
</dbReference>
<dbReference type="Proteomes" id="UP001209755">
    <property type="component" value="Unassembled WGS sequence"/>
</dbReference>
<evidence type="ECO:0000313" key="10">
    <source>
        <dbReference type="Proteomes" id="UP001209755"/>
    </source>
</evidence>
<keyword evidence="6 7" id="KW-0472">Membrane</keyword>
<dbReference type="InterPro" id="IPR007329">
    <property type="entry name" value="FMN-bd"/>
</dbReference>
<feature type="domain" description="FMN-binding" evidence="8">
    <location>
        <begin position="151"/>
        <end position="243"/>
    </location>
</feature>
<feature type="modified residue" description="FMN phosphoryl threonine" evidence="6">
    <location>
        <position position="226"/>
    </location>
</feature>
<evidence type="ECO:0000256" key="6">
    <source>
        <dbReference type="HAMAP-Rule" id="MF_00479"/>
    </source>
</evidence>
<dbReference type="InterPro" id="IPR010209">
    <property type="entry name" value="Ion_transpt_RnfG/RsxG"/>
</dbReference>
<evidence type="ECO:0000256" key="3">
    <source>
        <dbReference type="ARBA" id="ARBA00022630"/>
    </source>
</evidence>
<dbReference type="EMBL" id="JAOQNS010000003">
    <property type="protein sequence ID" value="MCW2306934.1"/>
    <property type="molecule type" value="Genomic_DNA"/>
</dbReference>
<dbReference type="RefSeq" id="WP_264600594.1">
    <property type="nucleotide sequence ID" value="NZ_JAOQNS010000003.1"/>
</dbReference>
<dbReference type="NCBIfam" id="TIGR01947">
    <property type="entry name" value="rnfG"/>
    <property type="match status" value="1"/>
</dbReference>
<evidence type="ECO:0000256" key="4">
    <source>
        <dbReference type="ARBA" id="ARBA00022643"/>
    </source>
</evidence>
<accession>A0ABT3H999</accession>
<keyword evidence="6 7" id="KW-0812">Transmembrane</keyword>
<keyword evidence="4 6" id="KW-0288">FMN</keyword>
<dbReference type="EC" id="7.-.-.-" evidence="6"/>
<keyword evidence="2 6" id="KW-0597">Phosphoprotein</keyword>
<sequence>MARIPGSSFYEKLSRRLVRRRPPKASDDGNSEAEALVEPDGAADAAASATAAGEHGTRSPLYLAALLGGFALIGAALLATGFATTEDAIEQRHKEDLQASLSMVMPEDLHDNDPVVDAWKFSATDDNSRMIYPAIRDGEVTAVAYRVTGQGYGGAILILMGVAADGELLGVRVLQHAETPGLGDKIEAEKSAWIEKFSGLSFGNTPEDDWRVKKDGGRFDQFSGATITPRAVVKAVREGLEFFASYRDALTALPKRTSEANP</sequence>
<comment type="cofactor">
    <cofactor evidence="6">
        <name>FMN</name>
        <dbReference type="ChEBI" id="CHEBI:58210"/>
    </cofactor>
</comment>
<dbReference type="Pfam" id="PF04205">
    <property type="entry name" value="FMN_bind"/>
    <property type="match status" value="1"/>
</dbReference>
<keyword evidence="10" id="KW-1185">Reference proteome</keyword>
<keyword evidence="6" id="KW-1278">Translocase</keyword>
<dbReference type="HAMAP" id="MF_00479">
    <property type="entry name" value="RsxG_RnfG"/>
    <property type="match status" value="1"/>
</dbReference>
<keyword evidence="6" id="KW-0997">Cell inner membrane</keyword>
<evidence type="ECO:0000256" key="5">
    <source>
        <dbReference type="ARBA" id="ARBA00022982"/>
    </source>
</evidence>
<protein>
    <recommendedName>
        <fullName evidence="6">Ion-translocating oxidoreductase complex subunit G</fullName>
        <ecNumber evidence="6">7.-.-.-</ecNumber>
    </recommendedName>
    <alternativeName>
        <fullName evidence="6">Rnf electron transport complex subunit G</fullName>
    </alternativeName>
</protein>
<keyword evidence="3 6" id="KW-0285">Flavoprotein</keyword>
<evidence type="ECO:0000256" key="7">
    <source>
        <dbReference type="SAM" id="Phobius"/>
    </source>
</evidence>
<dbReference type="NCBIfam" id="NF002519">
    <property type="entry name" value="PRK01908.1"/>
    <property type="match status" value="1"/>
</dbReference>
<comment type="function">
    <text evidence="6">Part of a membrane-bound complex that couples electron transfer with translocation of ions across the membrane.</text>
</comment>
<name>A0ABT3H999_9HYPH</name>
<comment type="similarity">
    <text evidence="6">Belongs to the RnfG family.</text>
</comment>
<comment type="subunit">
    <text evidence="6">The complex is composed of six subunits: RnfA, RnfB, RnfC, RnfD, RnfE and RnfG.</text>
</comment>
<keyword evidence="1 6" id="KW-0813">Transport</keyword>
<dbReference type="SMART" id="SM00900">
    <property type="entry name" value="FMN_bind"/>
    <property type="match status" value="1"/>
</dbReference>
<reference evidence="10" key="1">
    <citation type="submission" date="2023-07" db="EMBL/GenBank/DDBJ databases">
        <title>Genome sequencing of Purple Non-Sulfur Bacteria from various extreme environments.</title>
        <authorList>
            <person name="Mayer M."/>
        </authorList>
    </citation>
    <scope>NUCLEOTIDE SEQUENCE [LARGE SCALE GENOMIC DNA]</scope>
    <source>
        <strain evidence="10">DSM 17935</strain>
    </source>
</reference>
<gene>
    <name evidence="6" type="primary">rnfG</name>
    <name evidence="9" type="ORF">M2319_001256</name>
</gene>
<evidence type="ECO:0000259" key="8">
    <source>
        <dbReference type="SMART" id="SM00900"/>
    </source>
</evidence>
<comment type="subcellular location">
    <subcellularLocation>
        <location evidence="6">Cell inner membrane</location>
        <topology evidence="6">Single-pass membrane protein</topology>
    </subcellularLocation>
</comment>
<proteinExistence type="inferred from homology"/>
<evidence type="ECO:0000256" key="2">
    <source>
        <dbReference type="ARBA" id="ARBA00022553"/>
    </source>
</evidence>